<comment type="caution">
    <text evidence="1">The sequence shown here is derived from an EMBL/GenBank/DDBJ whole genome shotgun (WGS) entry which is preliminary data.</text>
</comment>
<sequence length="230" mass="27015">MILVSLILNGCMYPQEKRAENQVPYDNQIQSVQTAVDQYQQDHGVLPIQTRDGNIQEYQRYVIDFRRLMPRYIQEPPGNSFENGGTFQYVLMNVEEDPEVKVLQLSLMREIQEFQRFVNQYINKNGFAPVDETVAPGLFTIDLDRLNYHRDARVQSPYFDTYLPLLMDRSGQIYIDYSIDLNMALREFDHSYEEGEDIRQLLAEEFPVVPAFSVPYTIEDDEPVFMTEEI</sequence>
<gene>
    <name evidence="1" type="ORF">ACFPU1_15780</name>
</gene>
<evidence type="ECO:0000313" key="2">
    <source>
        <dbReference type="Proteomes" id="UP001596142"/>
    </source>
</evidence>
<evidence type="ECO:0000313" key="1">
    <source>
        <dbReference type="EMBL" id="MFC5714210.1"/>
    </source>
</evidence>
<evidence type="ECO:0008006" key="3">
    <source>
        <dbReference type="Google" id="ProtNLM"/>
    </source>
</evidence>
<proteinExistence type="predicted"/>
<protein>
    <recommendedName>
        <fullName evidence="3">ABC transporter periplasmic binding protein yphF</fullName>
    </recommendedName>
</protein>
<dbReference type="Proteomes" id="UP001596142">
    <property type="component" value="Unassembled WGS sequence"/>
</dbReference>
<dbReference type="RefSeq" id="WP_385943517.1">
    <property type="nucleotide sequence ID" value="NZ_JBHSPG010000004.1"/>
</dbReference>
<dbReference type="EMBL" id="JBHSOZ010000010">
    <property type="protein sequence ID" value="MFC5714210.1"/>
    <property type="molecule type" value="Genomic_DNA"/>
</dbReference>
<organism evidence="1 2">
    <name type="scientific">Thalassorhabdus alkalitolerans</name>
    <dbReference type="NCBI Taxonomy" id="2282697"/>
    <lineage>
        <taxon>Bacteria</taxon>
        <taxon>Bacillati</taxon>
        <taxon>Bacillota</taxon>
        <taxon>Bacilli</taxon>
        <taxon>Bacillales</taxon>
        <taxon>Bacillaceae</taxon>
        <taxon>Thalassorhabdus</taxon>
    </lineage>
</organism>
<keyword evidence="2" id="KW-1185">Reference proteome</keyword>
<reference evidence="2" key="1">
    <citation type="journal article" date="2019" name="Int. J. Syst. Evol. Microbiol.">
        <title>The Global Catalogue of Microorganisms (GCM) 10K type strain sequencing project: providing services to taxonomists for standard genome sequencing and annotation.</title>
        <authorList>
            <consortium name="The Broad Institute Genomics Platform"/>
            <consortium name="The Broad Institute Genome Sequencing Center for Infectious Disease"/>
            <person name="Wu L."/>
            <person name="Ma J."/>
        </authorList>
    </citation>
    <scope>NUCLEOTIDE SEQUENCE [LARGE SCALE GENOMIC DNA]</scope>
    <source>
        <strain evidence="2">CECT 7184</strain>
    </source>
</reference>
<name>A0ABW0YNY1_9BACI</name>
<accession>A0ABW0YNY1</accession>